<dbReference type="RefSeq" id="WP_379234112.1">
    <property type="nucleotide sequence ID" value="NZ_JBHSTE010000003.1"/>
</dbReference>
<sequence length="92" mass="10788">MKSCAACDKRMDYTQILKSFSWYYKPVTCMRCGKHYVLTNVSRCLLSIMIVLPMVFLIQVEWEFLIEILIHLIGALIVIFTAPFFVAFKEKE</sequence>
<keyword evidence="1" id="KW-0812">Transmembrane</keyword>
<protein>
    <submittedName>
        <fullName evidence="2">TIGR04104 family putative zinc finger protein</fullName>
    </submittedName>
</protein>
<gene>
    <name evidence="2" type="ORF">ACFP56_10500</name>
</gene>
<dbReference type="Proteomes" id="UP001596233">
    <property type="component" value="Unassembled WGS sequence"/>
</dbReference>
<name>A0ABW1V6G2_9BACL</name>
<comment type="caution">
    <text evidence="2">The sequence shown here is derived from an EMBL/GenBank/DDBJ whole genome shotgun (WGS) entry which is preliminary data.</text>
</comment>
<keyword evidence="1" id="KW-1133">Transmembrane helix</keyword>
<keyword evidence="1" id="KW-0472">Membrane</keyword>
<feature type="transmembrane region" description="Helical" evidence="1">
    <location>
        <begin position="44"/>
        <end position="62"/>
    </location>
</feature>
<dbReference type="EMBL" id="JBHSTE010000003">
    <property type="protein sequence ID" value="MFC6333054.1"/>
    <property type="molecule type" value="Genomic_DNA"/>
</dbReference>
<proteinExistence type="predicted"/>
<evidence type="ECO:0000313" key="2">
    <source>
        <dbReference type="EMBL" id="MFC6333054.1"/>
    </source>
</evidence>
<dbReference type="InterPro" id="IPR026369">
    <property type="entry name" value="CxxC_20_CxxC"/>
</dbReference>
<dbReference type="NCBIfam" id="TIGR04104">
    <property type="entry name" value="cxxc_20_cxxc"/>
    <property type="match status" value="1"/>
</dbReference>
<organism evidence="2 3">
    <name type="scientific">Paenibacillus septentrionalis</name>
    <dbReference type="NCBI Taxonomy" id="429342"/>
    <lineage>
        <taxon>Bacteria</taxon>
        <taxon>Bacillati</taxon>
        <taxon>Bacillota</taxon>
        <taxon>Bacilli</taxon>
        <taxon>Bacillales</taxon>
        <taxon>Paenibacillaceae</taxon>
        <taxon>Paenibacillus</taxon>
    </lineage>
</organism>
<evidence type="ECO:0000313" key="3">
    <source>
        <dbReference type="Proteomes" id="UP001596233"/>
    </source>
</evidence>
<evidence type="ECO:0000256" key="1">
    <source>
        <dbReference type="SAM" id="Phobius"/>
    </source>
</evidence>
<reference evidence="3" key="1">
    <citation type="journal article" date="2019" name="Int. J. Syst. Evol. Microbiol.">
        <title>The Global Catalogue of Microorganisms (GCM) 10K type strain sequencing project: providing services to taxonomists for standard genome sequencing and annotation.</title>
        <authorList>
            <consortium name="The Broad Institute Genomics Platform"/>
            <consortium name="The Broad Institute Genome Sequencing Center for Infectious Disease"/>
            <person name="Wu L."/>
            <person name="Ma J."/>
        </authorList>
    </citation>
    <scope>NUCLEOTIDE SEQUENCE [LARGE SCALE GENOMIC DNA]</scope>
    <source>
        <strain evidence="3">PCU 280</strain>
    </source>
</reference>
<accession>A0ABW1V6G2</accession>
<feature type="transmembrane region" description="Helical" evidence="1">
    <location>
        <begin position="68"/>
        <end position="88"/>
    </location>
</feature>
<keyword evidence="3" id="KW-1185">Reference proteome</keyword>